<proteinExistence type="predicted"/>
<gene>
    <name evidence="3" type="ORF">CLUP02_10325</name>
</gene>
<feature type="signal peptide" evidence="2">
    <location>
        <begin position="1"/>
        <end position="25"/>
    </location>
</feature>
<dbReference type="Proteomes" id="UP000830671">
    <property type="component" value="Chromosome 5"/>
</dbReference>
<dbReference type="GeneID" id="73344311"/>
<accession>A0A9Q8SWI4</accession>
<dbReference type="EMBL" id="CP019477">
    <property type="protein sequence ID" value="UQC84829.1"/>
    <property type="molecule type" value="Genomic_DNA"/>
</dbReference>
<feature type="region of interest" description="Disordered" evidence="1">
    <location>
        <begin position="119"/>
        <end position="194"/>
    </location>
</feature>
<evidence type="ECO:0000256" key="2">
    <source>
        <dbReference type="SAM" id="SignalP"/>
    </source>
</evidence>
<keyword evidence="2" id="KW-0732">Signal</keyword>
<dbReference type="RefSeq" id="XP_049146446.1">
    <property type="nucleotide sequence ID" value="XM_049289301.1"/>
</dbReference>
<evidence type="ECO:0000256" key="1">
    <source>
        <dbReference type="SAM" id="MobiDB-lite"/>
    </source>
</evidence>
<feature type="compositionally biased region" description="Basic and acidic residues" evidence="1">
    <location>
        <begin position="149"/>
        <end position="161"/>
    </location>
</feature>
<feature type="compositionally biased region" description="Polar residues" evidence="1">
    <location>
        <begin position="235"/>
        <end position="247"/>
    </location>
</feature>
<name>A0A9Q8SWI4_9PEZI</name>
<organism evidence="3 4">
    <name type="scientific">Colletotrichum lupini</name>
    <dbReference type="NCBI Taxonomy" id="145971"/>
    <lineage>
        <taxon>Eukaryota</taxon>
        <taxon>Fungi</taxon>
        <taxon>Dikarya</taxon>
        <taxon>Ascomycota</taxon>
        <taxon>Pezizomycotina</taxon>
        <taxon>Sordariomycetes</taxon>
        <taxon>Hypocreomycetidae</taxon>
        <taxon>Glomerellales</taxon>
        <taxon>Glomerellaceae</taxon>
        <taxon>Colletotrichum</taxon>
        <taxon>Colletotrichum acutatum species complex</taxon>
    </lineage>
</organism>
<dbReference type="AlphaFoldDB" id="A0A9Q8SWI4"/>
<feature type="compositionally biased region" description="Low complexity" evidence="1">
    <location>
        <begin position="248"/>
        <end position="265"/>
    </location>
</feature>
<keyword evidence="4" id="KW-1185">Reference proteome</keyword>
<evidence type="ECO:0000313" key="3">
    <source>
        <dbReference type="EMBL" id="UQC84829.1"/>
    </source>
</evidence>
<feature type="region of interest" description="Disordered" evidence="1">
    <location>
        <begin position="227"/>
        <end position="297"/>
    </location>
</feature>
<reference evidence="3" key="1">
    <citation type="journal article" date="2021" name="Mol. Plant Microbe Interact.">
        <title>Complete Genome Sequence of the Plant-Pathogenic Fungus Colletotrichum lupini.</title>
        <authorList>
            <person name="Baroncelli R."/>
            <person name="Pensec F."/>
            <person name="Da Lio D."/>
            <person name="Boufleur T."/>
            <person name="Vicente I."/>
            <person name="Sarrocco S."/>
            <person name="Picot A."/>
            <person name="Baraldi E."/>
            <person name="Sukno S."/>
            <person name="Thon M."/>
            <person name="Le Floch G."/>
        </authorList>
    </citation>
    <scope>NUCLEOTIDE SEQUENCE</scope>
    <source>
        <strain evidence="3">IMI 504893</strain>
    </source>
</reference>
<dbReference type="KEGG" id="clup:CLUP02_10325"/>
<sequence>MPIFSSSRLTIASATLLLLATSANPQRRYTHLPPPYANGYECRPLLIRRVKYTEYLTALELFRESVSLNVVRLRSCREGDEKHEKRRLPKIMRSERNAVKRNPDVWLLDLLPIMQDPGLSGRKCKKERNENLSDNQTSVRRPAKRGFLGRKEADFASDKAQGRGRGWWRPQTSEYMGPRPNTPQGERKRKQRTRRQLCWFKDQVLIPPPSPGEAGCPLCCSPTAHLEKSPHYPESSASVGNSPSGEVSNPNPDSSRSRPRSPSRSIYPTEHHPLLGTAEDEEERKKEEKGNGQSRCWMKTAVNDMHLPFRRSLSLSSPPLPSLLLLIAARNPLPRMVPGPSSGCTDWMPGPAPVFRGARTLLTSGPPIPRCLSVPQCSSITENDQNANHFLGMHTVLESCFVVFSLYSYVRPSQKDMSLYALFCMEHRDAPPPT</sequence>
<evidence type="ECO:0000313" key="4">
    <source>
        <dbReference type="Proteomes" id="UP000830671"/>
    </source>
</evidence>
<feature type="chain" id="PRO_5040255608" evidence="2">
    <location>
        <begin position="26"/>
        <end position="434"/>
    </location>
</feature>
<protein>
    <submittedName>
        <fullName evidence="3">Uncharacterized protein</fullName>
    </submittedName>
</protein>